<reference evidence="8 9" key="1">
    <citation type="journal article" date="2016" name="Nat. Commun.">
        <title>Thousands of microbial genomes shed light on interconnected biogeochemical processes in an aquifer system.</title>
        <authorList>
            <person name="Anantharaman K."/>
            <person name="Brown C.T."/>
            <person name="Hug L.A."/>
            <person name="Sharon I."/>
            <person name="Castelle C.J."/>
            <person name="Probst A.J."/>
            <person name="Thomas B.C."/>
            <person name="Singh A."/>
            <person name="Wilkins M.J."/>
            <person name="Karaoz U."/>
            <person name="Brodie E.L."/>
            <person name="Williams K.H."/>
            <person name="Hubbard S.S."/>
            <person name="Banfield J.F."/>
        </authorList>
    </citation>
    <scope>NUCLEOTIDE SEQUENCE [LARGE SCALE GENOMIC DNA]</scope>
</reference>
<dbReference type="EMBL" id="MEUJ01000002">
    <property type="protein sequence ID" value="OGC40805.1"/>
    <property type="molecule type" value="Genomic_DNA"/>
</dbReference>
<dbReference type="InterPro" id="IPR037090">
    <property type="entry name" value="57_glycoside_trans_central"/>
</dbReference>
<dbReference type="GO" id="GO:0030979">
    <property type="term" value="P:alpha-glucan biosynthetic process"/>
    <property type="evidence" value="ECO:0007669"/>
    <property type="project" value="InterPro"/>
</dbReference>
<dbReference type="InterPro" id="IPR004300">
    <property type="entry name" value="Glyco_hydro_57_N"/>
</dbReference>
<dbReference type="Gene3D" id="3.20.110.10">
    <property type="entry name" value="Glycoside hydrolase 38, N terminal domain"/>
    <property type="match status" value="1"/>
</dbReference>
<dbReference type="PANTHER" id="PTHR41695:SF1">
    <property type="entry name" value="1,4-ALPHA-GLUCAN BRANCHING ENZYME TK1436"/>
    <property type="match status" value="1"/>
</dbReference>
<evidence type="ECO:0000256" key="3">
    <source>
        <dbReference type="PIRSR" id="PIRSR640042-1"/>
    </source>
</evidence>
<organism evidence="8 9">
    <name type="scientific">candidate division WOR-1 bacterium RIFOXYC2_FULL_46_14</name>
    <dbReference type="NCBI Taxonomy" id="1802587"/>
    <lineage>
        <taxon>Bacteria</taxon>
        <taxon>Bacillati</taxon>
        <taxon>Saganbacteria</taxon>
    </lineage>
</organism>
<evidence type="ECO:0000259" key="7">
    <source>
        <dbReference type="Pfam" id="PF09210"/>
    </source>
</evidence>
<evidence type="ECO:0000256" key="1">
    <source>
        <dbReference type="ARBA" id="ARBA00006821"/>
    </source>
</evidence>
<name>A0A1F4U776_UNCSA</name>
<keyword evidence="2 5" id="KW-0119">Carbohydrate metabolism</keyword>
<feature type="active site" description="Nucleophile" evidence="3">
    <location>
        <position position="190"/>
    </location>
</feature>
<dbReference type="InterPro" id="IPR011330">
    <property type="entry name" value="Glyco_hydro/deAcase_b/a-brl"/>
</dbReference>
<protein>
    <submittedName>
        <fullName evidence="8">Glycoside hydrolase</fullName>
    </submittedName>
</protein>
<dbReference type="SUPFAM" id="SSF88713">
    <property type="entry name" value="Glycoside hydrolase/deacetylase"/>
    <property type="match status" value="1"/>
</dbReference>
<evidence type="ECO:0000256" key="5">
    <source>
        <dbReference type="RuleBase" id="RU361196"/>
    </source>
</evidence>
<evidence type="ECO:0000313" key="8">
    <source>
        <dbReference type="EMBL" id="OGC40805.1"/>
    </source>
</evidence>
<feature type="active site" description="Proton donor" evidence="3">
    <location>
        <position position="332"/>
    </location>
</feature>
<dbReference type="Pfam" id="PF03065">
    <property type="entry name" value="Glyco_hydro_57"/>
    <property type="match status" value="1"/>
</dbReference>
<evidence type="ECO:0000259" key="6">
    <source>
        <dbReference type="Pfam" id="PF03065"/>
    </source>
</evidence>
<dbReference type="SUPFAM" id="SSF88688">
    <property type="entry name" value="Families 57/38 glycoside transferase middle domain"/>
    <property type="match status" value="1"/>
</dbReference>
<feature type="binding site" evidence="4">
    <location>
        <position position="442"/>
    </location>
    <ligand>
        <name>substrate</name>
    </ligand>
</feature>
<gene>
    <name evidence="8" type="ORF">A2438_00705</name>
</gene>
<dbReference type="AlphaFoldDB" id="A0A1F4U776"/>
<proteinExistence type="inferred from homology"/>
<dbReference type="Gene3D" id="1.20.1430.10">
    <property type="entry name" value="Families 57/38 glycoside transferase, middle domain"/>
    <property type="match status" value="1"/>
</dbReference>
<dbReference type="PANTHER" id="PTHR41695">
    <property type="entry name" value="1,4-ALPHA-GLUCAN BRANCHING ENZYME RV3031-RELATED"/>
    <property type="match status" value="1"/>
</dbReference>
<dbReference type="GO" id="GO:0016787">
    <property type="term" value="F:hydrolase activity"/>
    <property type="evidence" value="ECO:0007669"/>
    <property type="project" value="UniProtKB-KW"/>
</dbReference>
<dbReference type="Pfam" id="PF09210">
    <property type="entry name" value="BE_C"/>
    <property type="match status" value="1"/>
</dbReference>
<accession>A0A1F4U776</accession>
<evidence type="ECO:0000256" key="2">
    <source>
        <dbReference type="ARBA" id="ARBA00023277"/>
    </source>
</evidence>
<dbReference type="GO" id="GO:0005576">
    <property type="term" value="C:extracellular region"/>
    <property type="evidence" value="ECO:0007669"/>
    <property type="project" value="TreeGrafter"/>
</dbReference>
<feature type="domain" description="Glycoside hydrolase family 57 N-terminal" evidence="6">
    <location>
        <begin position="8"/>
        <end position="376"/>
    </location>
</feature>
<dbReference type="InterPro" id="IPR028995">
    <property type="entry name" value="Glyco_hydro_57/38_cen_sf"/>
</dbReference>
<dbReference type="InterPro" id="IPR015293">
    <property type="entry name" value="BE_C"/>
</dbReference>
<keyword evidence="8" id="KW-0378">Hydrolase</keyword>
<dbReference type="GO" id="GO:0003844">
    <property type="term" value="F:1,4-alpha-glucan branching enzyme activity"/>
    <property type="evidence" value="ECO:0007669"/>
    <property type="project" value="InterPro"/>
</dbReference>
<comment type="caution">
    <text evidence="8">The sequence shown here is derived from an EMBL/GenBank/DDBJ whole genome shotgun (WGS) entry which is preliminary data.</text>
</comment>
<feature type="domain" description="1,4-alpha-glucan branching enzyme C-terminal" evidence="7">
    <location>
        <begin position="406"/>
        <end position="502"/>
    </location>
</feature>
<feature type="binding site" evidence="4">
    <location>
        <position position="242"/>
    </location>
    <ligand>
        <name>substrate</name>
    </ligand>
</feature>
<dbReference type="InterPro" id="IPR027291">
    <property type="entry name" value="Glyco_hydro_38_N_sf"/>
</dbReference>
<dbReference type="InterPro" id="IPR040042">
    <property type="entry name" value="Branching_enz_MT3115-like"/>
</dbReference>
<evidence type="ECO:0000313" key="9">
    <source>
        <dbReference type="Proteomes" id="UP000179242"/>
    </source>
</evidence>
<feature type="binding site" evidence="4">
    <location>
        <position position="259"/>
    </location>
    <ligand>
        <name>substrate</name>
    </ligand>
</feature>
<comment type="similarity">
    <text evidence="1 5">Belongs to the glycosyl hydrolase 57 family.</text>
</comment>
<sequence length="504" mass="58974">MEKGYLSLILHAHLPFVRHPEYEDFLEEKWLYEAITETYIPLLKVFDKLVEDGVDFRITMTMSPTLLSMLLDPLLIKRYVRHLEKLIGLSFREIKHNHHNPPFLAIAQMYNRNFEEILELFTGRYRSNLPQAFKRLQDLGKLEIITCAATHCFLPLQEIYRPAIRAQIKTAADHYEKIFGRRPRGIWLPECGFQPGDDRILMEEGIKFFITDSHGVLHASPLPKYGIFAPIYCESGVAAFGRDIESSRAVWSAEEGYPGHPDYREFYRGIEEIKYCRITGEVPLENKEPYVREWAVSRAAEHAGNFMFNREKQIEHLNGFLGIKPIVISPYDAELFGHWWYEGPEWINFLIRKIYYDQKTIKLLTPFEYLEMNPENQVSTPSLSSWGFKGYAEVWLEGSNAWIYRHLHKAAERMIELAKNYSGNTRALNQAARELMLLQSSDWAFIMKTGTCVPYAVKRTKDHLERFTRLYEQIKAGTVDEHFLSDIESKDNIFPDIDYRVYAS</sequence>
<evidence type="ECO:0000256" key="4">
    <source>
        <dbReference type="PIRSR" id="PIRSR640042-2"/>
    </source>
</evidence>
<dbReference type="Proteomes" id="UP000179242">
    <property type="component" value="Unassembled WGS sequence"/>
</dbReference>
<dbReference type="CDD" id="cd10792">
    <property type="entry name" value="GH57N_AmyC_like"/>
    <property type="match status" value="1"/>
</dbReference>
<feature type="binding site" evidence="4">
    <location>
        <position position="386"/>
    </location>
    <ligand>
        <name>substrate</name>
    </ligand>
</feature>